<evidence type="ECO:0000313" key="13">
    <source>
        <dbReference type="EMBL" id="OJG16245.1"/>
    </source>
</evidence>
<evidence type="ECO:0000256" key="5">
    <source>
        <dbReference type="ARBA" id="ARBA00022598"/>
    </source>
</evidence>
<name>A0A1L8R945_9ENTE</name>
<dbReference type="UniPathway" id="UPA00074">
    <property type="reaction ID" value="UER00131"/>
</dbReference>
<dbReference type="Proteomes" id="UP000182835">
    <property type="component" value="Unassembled WGS sequence"/>
</dbReference>
<dbReference type="InterPro" id="IPR050089">
    <property type="entry name" value="SAICAR_synthetase"/>
</dbReference>
<dbReference type="PANTHER" id="PTHR43599">
    <property type="entry name" value="MULTIFUNCTIONAL PROTEIN ADE2"/>
    <property type="match status" value="1"/>
</dbReference>
<evidence type="ECO:0000256" key="11">
    <source>
        <dbReference type="HAMAP-Rule" id="MF_00137"/>
    </source>
</evidence>
<sequence>MQKKELRYAGKAKKLYATDNPDVFWVEYLDQATALNGVKKDRVAGKGALNNQITSLIFEQLKSEGIPSHFVKNVSKTEQLVKGVEIIPLEVVVRNVAAGSFSKRLQIEEGTPLDFPIVEFYYKEDALDDPFINDDHVKLLKLATGKEINDLKHLAREVNVALQRIFEQIGIKLIDFKIEIGRTKTGQLLLADEISPDTCRLWDLSTNEHLDKDIYRRDLGDLVPVYEEVLSRLENQFLVEEQ</sequence>
<evidence type="ECO:0000313" key="14">
    <source>
        <dbReference type="Proteomes" id="UP000182835"/>
    </source>
</evidence>
<evidence type="ECO:0000259" key="12">
    <source>
        <dbReference type="Pfam" id="PF01259"/>
    </source>
</evidence>
<dbReference type="PROSITE" id="PS01057">
    <property type="entry name" value="SAICAR_SYNTHETASE_1"/>
    <property type="match status" value="1"/>
</dbReference>
<evidence type="ECO:0000256" key="1">
    <source>
        <dbReference type="ARBA" id="ARBA00004672"/>
    </source>
</evidence>
<evidence type="ECO:0000256" key="4">
    <source>
        <dbReference type="ARBA" id="ARBA00016460"/>
    </source>
</evidence>
<dbReference type="AlphaFoldDB" id="A0A1L8R945"/>
<dbReference type="NCBIfam" id="TIGR00081">
    <property type="entry name" value="purC"/>
    <property type="match status" value="1"/>
</dbReference>
<organism evidence="13 14">
    <name type="scientific">Enterococcus canintestini</name>
    <dbReference type="NCBI Taxonomy" id="317010"/>
    <lineage>
        <taxon>Bacteria</taxon>
        <taxon>Bacillati</taxon>
        <taxon>Bacillota</taxon>
        <taxon>Bacilli</taxon>
        <taxon>Lactobacillales</taxon>
        <taxon>Enterococcaceae</taxon>
        <taxon>Enterococcus</taxon>
    </lineage>
</organism>
<dbReference type="Pfam" id="PF01259">
    <property type="entry name" value="SAICAR_synt"/>
    <property type="match status" value="1"/>
</dbReference>
<protein>
    <recommendedName>
        <fullName evidence="4 11">Phosphoribosylaminoimidazole-succinocarboxamide synthase</fullName>
        <ecNumber evidence="3 11">6.3.2.6</ecNumber>
    </recommendedName>
    <alternativeName>
        <fullName evidence="9 11">SAICAR synthetase</fullName>
    </alternativeName>
</protein>
<dbReference type="EC" id="6.3.2.6" evidence="3 11"/>
<dbReference type="GO" id="GO:0006189">
    <property type="term" value="P:'de novo' IMP biosynthetic process"/>
    <property type="evidence" value="ECO:0007669"/>
    <property type="project" value="UniProtKB-UniRule"/>
</dbReference>
<dbReference type="Gene3D" id="3.30.200.20">
    <property type="entry name" value="Phosphorylase Kinase, domain 1"/>
    <property type="match status" value="1"/>
</dbReference>
<dbReference type="InterPro" id="IPR028923">
    <property type="entry name" value="SAICAR_synt/ADE2_N"/>
</dbReference>
<comment type="catalytic activity">
    <reaction evidence="10 11">
        <text>5-amino-1-(5-phospho-D-ribosyl)imidazole-4-carboxylate + L-aspartate + ATP = (2S)-2-[5-amino-1-(5-phospho-beta-D-ribosyl)imidazole-4-carboxamido]succinate + ADP + phosphate + 2 H(+)</text>
        <dbReference type="Rhea" id="RHEA:22628"/>
        <dbReference type="ChEBI" id="CHEBI:15378"/>
        <dbReference type="ChEBI" id="CHEBI:29991"/>
        <dbReference type="ChEBI" id="CHEBI:30616"/>
        <dbReference type="ChEBI" id="CHEBI:43474"/>
        <dbReference type="ChEBI" id="CHEBI:58443"/>
        <dbReference type="ChEBI" id="CHEBI:77657"/>
        <dbReference type="ChEBI" id="CHEBI:456216"/>
        <dbReference type="EC" id="6.3.2.6"/>
    </reaction>
</comment>
<keyword evidence="5 11" id="KW-0436">Ligase</keyword>
<keyword evidence="7 11" id="KW-0658">Purine biosynthesis</keyword>
<comment type="caution">
    <text evidence="13">The sequence shown here is derived from an EMBL/GenBank/DDBJ whole genome shotgun (WGS) entry which is preliminary data.</text>
</comment>
<evidence type="ECO:0000256" key="9">
    <source>
        <dbReference type="ARBA" id="ARBA00030409"/>
    </source>
</evidence>
<dbReference type="GO" id="GO:0005524">
    <property type="term" value="F:ATP binding"/>
    <property type="evidence" value="ECO:0007669"/>
    <property type="project" value="UniProtKB-KW"/>
</dbReference>
<dbReference type="GO" id="GO:0004639">
    <property type="term" value="F:phosphoribosylaminoimidazolesuccinocarboxamide synthase activity"/>
    <property type="evidence" value="ECO:0007669"/>
    <property type="project" value="UniProtKB-UniRule"/>
</dbReference>
<accession>A0A1L8R945</accession>
<dbReference type="RefSeq" id="WP_071863819.1">
    <property type="nucleotide sequence ID" value="NZ_JBHLVQ010000010.1"/>
</dbReference>
<dbReference type="CDD" id="cd01415">
    <property type="entry name" value="SAICAR_synt_PurC"/>
    <property type="match status" value="1"/>
</dbReference>
<dbReference type="HAMAP" id="MF_00137">
    <property type="entry name" value="SAICAR_synth"/>
    <property type="match status" value="1"/>
</dbReference>
<dbReference type="FunFam" id="3.30.470.20:FF:000006">
    <property type="entry name" value="Phosphoribosylaminoimidazole-succinocarboxamide synthase"/>
    <property type="match status" value="1"/>
</dbReference>
<reference evidence="13 14" key="1">
    <citation type="submission" date="2014-12" db="EMBL/GenBank/DDBJ databases">
        <title>Draft genome sequences of 29 type strains of Enterococci.</title>
        <authorList>
            <person name="Zhong Z."/>
            <person name="Sun Z."/>
            <person name="Liu W."/>
            <person name="Zhang W."/>
            <person name="Zhang H."/>
        </authorList>
    </citation>
    <scope>NUCLEOTIDE SEQUENCE [LARGE SCALE GENOMIC DNA]</scope>
    <source>
        <strain evidence="13 14">DSM 21207</strain>
    </source>
</reference>
<dbReference type="InterPro" id="IPR018236">
    <property type="entry name" value="SAICAR_synthetase_CS"/>
</dbReference>
<dbReference type="Gene3D" id="3.30.470.20">
    <property type="entry name" value="ATP-grasp fold, B domain"/>
    <property type="match status" value="1"/>
</dbReference>
<gene>
    <name evidence="11" type="primary">purC</name>
    <name evidence="13" type="ORF">RU96_GL000987</name>
</gene>
<dbReference type="PANTHER" id="PTHR43599:SF3">
    <property type="entry name" value="SI:DKEY-6E2.2"/>
    <property type="match status" value="1"/>
</dbReference>
<evidence type="ECO:0000256" key="6">
    <source>
        <dbReference type="ARBA" id="ARBA00022741"/>
    </source>
</evidence>
<dbReference type="STRING" id="317010.RU96_GL000987"/>
<dbReference type="InterPro" id="IPR001636">
    <property type="entry name" value="SAICAR_synth"/>
</dbReference>
<comment type="pathway">
    <text evidence="1 11">Purine metabolism; IMP biosynthesis via de novo pathway; 5-amino-1-(5-phospho-D-ribosyl)imidazole-4-carboxamide from 5-amino-1-(5-phospho-D-ribosyl)imidazole-4-carboxylate: step 1/2.</text>
</comment>
<evidence type="ECO:0000256" key="7">
    <source>
        <dbReference type="ARBA" id="ARBA00022755"/>
    </source>
</evidence>
<dbReference type="PROSITE" id="PS01058">
    <property type="entry name" value="SAICAR_SYNTHETASE_2"/>
    <property type="match status" value="1"/>
</dbReference>
<evidence type="ECO:0000256" key="8">
    <source>
        <dbReference type="ARBA" id="ARBA00022840"/>
    </source>
</evidence>
<evidence type="ECO:0000256" key="10">
    <source>
        <dbReference type="ARBA" id="ARBA00048475"/>
    </source>
</evidence>
<evidence type="ECO:0000256" key="2">
    <source>
        <dbReference type="ARBA" id="ARBA00010190"/>
    </source>
</evidence>
<keyword evidence="8 11" id="KW-0067">ATP-binding</keyword>
<dbReference type="InterPro" id="IPR033934">
    <property type="entry name" value="SAICAR_synt_PurC"/>
</dbReference>
<dbReference type="EMBL" id="JXKG01000002">
    <property type="protein sequence ID" value="OJG16245.1"/>
    <property type="molecule type" value="Genomic_DNA"/>
</dbReference>
<dbReference type="SUPFAM" id="SSF56104">
    <property type="entry name" value="SAICAR synthase-like"/>
    <property type="match status" value="1"/>
</dbReference>
<keyword evidence="6 11" id="KW-0547">Nucleotide-binding</keyword>
<proteinExistence type="inferred from homology"/>
<dbReference type="GO" id="GO:0009236">
    <property type="term" value="P:cobalamin biosynthetic process"/>
    <property type="evidence" value="ECO:0007669"/>
    <property type="project" value="InterPro"/>
</dbReference>
<comment type="similarity">
    <text evidence="2 11">Belongs to the SAICAR synthetase family.</text>
</comment>
<feature type="domain" description="SAICAR synthetase/ADE2 N-terminal" evidence="12">
    <location>
        <begin position="7"/>
        <end position="232"/>
    </location>
</feature>
<dbReference type="OrthoDB" id="9801549at2"/>
<evidence type="ECO:0000256" key="3">
    <source>
        <dbReference type="ARBA" id="ARBA00012217"/>
    </source>
</evidence>